<keyword evidence="2" id="KW-0472">Membrane</keyword>
<keyword evidence="2" id="KW-1133">Transmembrane helix</keyword>
<accession>G5IHG6</accession>
<gene>
    <name evidence="3" type="ORF">HMPREF9473_02944</name>
</gene>
<keyword evidence="2" id="KW-0812">Transmembrane</keyword>
<evidence type="ECO:0008006" key="5">
    <source>
        <dbReference type="Google" id="ProtNLM"/>
    </source>
</evidence>
<dbReference type="HOGENOM" id="CLU_000217_1_0_9"/>
<reference evidence="3 4" key="1">
    <citation type="submission" date="2011-08" db="EMBL/GenBank/DDBJ databases">
        <title>The Genome Sequence of Clostridium hathewayi WAL-18680.</title>
        <authorList>
            <consortium name="The Broad Institute Genome Sequencing Platform"/>
            <person name="Earl A."/>
            <person name="Ward D."/>
            <person name="Feldgarden M."/>
            <person name="Gevers D."/>
            <person name="Finegold S.M."/>
            <person name="Summanen P.H."/>
            <person name="Molitoris D.R."/>
            <person name="Song M."/>
            <person name="Daigneault M."/>
            <person name="Allen-Vercoe E."/>
            <person name="Young S.K."/>
            <person name="Zeng Q."/>
            <person name="Gargeya S."/>
            <person name="Fitzgerald M."/>
            <person name="Haas B."/>
            <person name="Abouelleil A."/>
            <person name="Alvarado L."/>
            <person name="Arachchi H.M."/>
            <person name="Berlin A."/>
            <person name="Brown A."/>
            <person name="Chapman S.B."/>
            <person name="Chen Z."/>
            <person name="Dunbar C."/>
            <person name="Freedman E."/>
            <person name="Gearin G."/>
            <person name="Gellesch M."/>
            <person name="Goldberg J."/>
            <person name="Griggs A."/>
            <person name="Gujja S."/>
            <person name="Heiman D."/>
            <person name="Howarth C."/>
            <person name="Larson L."/>
            <person name="Lui A."/>
            <person name="MacDonald P.J.P."/>
            <person name="Montmayeur A."/>
            <person name="Murphy C."/>
            <person name="Neiman D."/>
            <person name="Pearson M."/>
            <person name="Priest M."/>
            <person name="Roberts A."/>
            <person name="Saif S."/>
            <person name="Shea T."/>
            <person name="Shenoy N."/>
            <person name="Sisk P."/>
            <person name="Stolte C."/>
            <person name="Sykes S."/>
            <person name="Wortman J."/>
            <person name="Nusbaum C."/>
            <person name="Birren B."/>
        </authorList>
    </citation>
    <scope>NUCLEOTIDE SEQUENCE [LARGE SCALE GENOMIC DNA]</scope>
    <source>
        <strain evidence="3 4">WAL-18680</strain>
    </source>
</reference>
<feature type="compositionally biased region" description="Polar residues" evidence="1">
    <location>
        <begin position="280"/>
        <end position="293"/>
    </location>
</feature>
<feature type="compositionally biased region" description="Polar residues" evidence="1">
    <location>
        <begin position="397"/>
        <end position="409"/>
    </location>
</feature>
<proteinExistence type="predicted"/>
<feature type="compositionally biased region" description="Low complexity" evidence="1">
    <location>
        <begin position="762"/>
        <end position="779"/>
    </location>
</feature>
<organism evidence="3 4">
    <name type="scientific">Hungatella hathewayi WAL-18680</name>
    <dbReference type="NCBI Taxonomy" id="742737"/>
    <lineage>
        <taxon>Bacteria</taxon>
        <taxon>Bacillati</taxon>
        <taxon>Bacillota</taxon>
        <taxon>Clostridia</taxon>
        <taxon>Lachnospirales</taxon>
        <taxon>Lachnospiraceae</taxon>
        <taxon>Hungatella</taxon>
    </lineage>
</organism>
<sequence>MSHFRLHTKTKGKDRLGYWLIGLACILTVGGIGYAAHSIGTASAKSRETVIIDTEEMFERYLVDTESEDYNLNGRYQLAGDLDLSWLEDSIGTNVEPFTGKMDGNGCVISGLGRPLFGVVEDAEIENLFLSEAEIGQPAVYYDGSHYVDGYGALAAYVIDSRIQNCGMGGTILTASPVETEFLVAKASPAEAEELRGPGMEREPSIPEEGNASTEESDNGAQEAGPGVETGGNGASGGESSDSDAGRETDAGPGVETDSQVESTSGENIPVSTEDAGPGSSAQESEQETSPSIGSGEGETNPVIQESSESGTENAGSGGSQPATDSAGGGTQATQPETGRPAMTQPETDQPATTQPETERPEVTQPETANPETDPPETAQPEAGQSETAQPEMAQHKTAQPESGLTRTAKSMLEPETIGYRANERDYLMMKVSAVIDADTAIISDATPSNATPTDAEEPFEESQNASGEDTGNADEEEIEYIGNPYGDIYILVTADQVSVGGLIAQTAGDTLILDSFAMVDLNSELEGVATYTGGLAGILGGETKTENSYVTGTVNGDDITGGFAAVNEGRIENCYSSISVGASGTSRGAFTALESGSLSGCVYDRQMACVDTEDIIQISGETAEAEIENGTETASEADFEREEPEFCLRGLDTIQMTGEDAQVPGRWHTTNQAYPQLEAFSQKEGGIAETYSRASAIALILPEGTTLLDALSDSDILLPAEIDGAEILWEKEDGMGTNGAVLTPHEVPVLQQALAGGETGTGESDTGTADAGTASTSETDTETPESTAVEEPTPDIGETSGVPAVTFKATISNVTKIFAPVSQLAIEDEPVPADWSEVGKRVDTAGSSLESLKPEKNADGYYLIGSPEALAWFAYKVNTDNTNYKTAKALLIDDIDLAGLGYTKEPSVNSDFSNCLKWIPIGNDPSNSSLEVTLAYRGIFDGGNYEIKNLYIIGGAFHSGFFGIANSATIRNVKIMSGSVQGTDRVGGILGASNGGTVLIENCYNAASVKSVLRSGGTACNVGGIIGAGLGVDNKNTTQLYMNNCVNEGAISGYREAAGIIGSTYRGLIEIQNCYNLGTIIQSGTDHKPNGYAGIVGYDQCGKVSNCYNAGVIIGNTKVHAIAGLSSGKMVIENSYFQTGLQGAVANDSNTVGVEEKVMKSWAFAYKLNGEKMDGAWKYTEGEYPSFGTLDPASDWGMIGQGIEWGLIKNKKPIAGDGSDSSPYQISTPEALSWFACMVNSDTANQNWYGNLTTDISLVGTAYGGSSGAPIPWIPIGVYNGTDETKGYGGTFGTGHDRVYEIQNMHIKPAGFDRPGLFGQLTGTANISNLGMVDTVIESASDGSVMSAGSIAGRMMGTGTVISRCYSRNAEIHADGVNGGMAGGITGGMESTSRIQDCYVMDSRILSTGTVATSSAFSASGIVSSVPSGGTVKNCYAAGNTLTATKPGGEAGATYSIGNPTAAMAECYADNNTLGDKSKVKALEKTQAQADSLNTLDSSERQGDSRVWYTSLTAENTRGYPTFDKPVVLSVTVNPADVTKTGTTLNSSIGVWDGGVPPDGILFRAIHQENRVNDGENQPAFHLTASSIVGDNFHIYGTDSSHEYLSVNVGNSDLASLASSLTDPTASLNTFQTSGSTQGLRVANGAAYIYPYDRTLLLDLAVKNGSGGSSGVTRYEVRIKVKAVTGKTLSVTMKTPVYITMEPGVTTTAYADDLVINNGNEYPVQFTVSSVEAIPVGDLASDNTRMDVELKPIVSSVTIDDTKALTSQGIKLGITGPKTAEDTGKLGTKKLYYTPSSGVDVPGTWMKADIAWNQSLGYRYFIDHSMLHIGPQKKFGFHITYQFSISNDDVTAVKVIEE</sequence>
<feature type="compositionally biased region" description="Gly residues" evidence="1">
    <location>
        <begin position="228"/>
        <end position="237"/>
    </location>
</feature>
<feature type="compositionally biased region" description="Polar residues" evidence="1">
    <location>
        <begin position="345"/>
        <end position="356"/>
    </location>
</feature>
<feature type="compositionally biased region" description="Polar residues" evidence="1">
    <location>
        <begin position="302"/>
        <end position="324"/>
    </location>
</feature>
<feature type="compositionally biased region" description="Polar residues" evidence="1">
    <location>
        <begin position="257"/>
        <end position="271"/>
    </location>
</feature>
<dbReference type="Gene3D" id="2.160.20.110">
    <property type="match status" value="4"/>
</dbReference>
<feature type="transmembrane region" description="Helical" evidence="2">
    <location>
        <begin position="16"/>
        <end position="36"/>
    </location>
</feature>
<feature type="region of interest" description="Disordered" evidence="1">
    <location>
        <begin position="757"/>
        <end position="802"/>
    </location>
</feature>
<evidence type="ECO:0000313" key="4">
    <source>
        <dbReference type="Proteomes" id="UP000005384"/>
    </source>
</evidence>
<evidence type="ECO:0000313" key="3">
    <source>
        <dbReference type="EMBL" id="EHI59093.1"/>
    </source>
</evidence>
<evidence type="ECO:0000256" key="2">
    <source>
        <dbReference type="SAM" id="Phobius"/>
    </source>
</evidence>
<dbReference type="RefSeq" id="WP_006780921.1">
    <property type="nucleotide sequence ID" value="NZ_CP040506.1"/>
</dbReference>
<keyword evidence="4" id="KW-1185">Reference proteome</keyword>
<feature type="region of interest" description="Disordered" evidence="1">
    <location>
        <begin position="189"/>
        <end position="412"/>
    </location>
</feature>
<name>G5IHG6_9FIRM</name>
<comment type="caution">
    <text evidence="3">The sequence shown here is derived from an EMBL/GenBank/DDBJ whole genome shotgun (WGS) entry which is preliminary data.</text>
</comment>
<dbReference type="PATRIC" id="fig|742737.3.peg.2943"/>
<dbReference type="EMBL" id="ADLN01000077">
    <property type="protein sequence ID" value="EHI59093.1"/>
    <property type="molecule type" value="Genomic_DNA"/>
</dbReference>
<feature type="region of interest" description="Disordered" evidence="1">
    <location>
        <begin position="445"/>
        <end position="473"/>
    </location>
</feature>
<evidence type="ECO:0000256" key="1">
    <source>
        <dbReference type="SAM" id="MobiDB-lite"/>
    </source>
</evidence>
<protein>
    <recommendedName>
        <fullName evidence="5">GLUG domain-containing protein</fullName>
    </recommendedName>
</protein>
<dbReference type="Proteomes" id="UP000005384">
    <property type="component" value="Unassembled WGS sequence"/>
</dbReference>
<feature type="compositionally biased region" description="Basic and acidic residues" evidence="1">
    <location>
        <begin position="193"/>
        <end position="205"/>
    </location>
</feature>